<evidence type="ECO:0000313" key="1">
    <source>
        <dbReference type="EMBL" id="EHC19554.1"/>
    </source>
</evidence>
<evidence type="ECO:0000313" key="2">
    <source>
        <dbReference type="Proteomes" id="UP000004344"/>
    </source>
</evidence>
<comment type="caution">
    <text evidence="1">The sequence shown here is derived from an EMBL/GenBank/DDBJ whole genome shotgun (WGS) entry which is preliminary data.</text>
</comment>
<keyword evidence="2" id="KW-1185">Reference proteome</keyword>
<protein>
    <submittedName>
        <fullName evidence="1">Uncharacterized protein</fullName>
    </submittedName>
</protein>
<proteinExistence type="predicted"/>
<dbReference type="EMBL" id="AGIZ01000001">
    <property type="protein sequence ID" value="EHC19554.1"/>
    <property type="molecule type" value="Genomic_DNA"/>
</dbReference>
<reference evidence="1 2" key="1">
    <citation type="submission" date="2011-09" db="EMBL/GenBank/DDBJ databases">
        <title>The draft genome of Fischerella sp. JSC-11.</title>
        <authorList>
            <consortium name="US DOE Joint Genome Institute (JGI-PGF)"/>
            <person name="Lucas S."/>
            <person name="Han J."/>
            <person name="Lapidus A."/>
            <person name="Cheng J.-F."/>
            <person name="Goodwin L."/>
            <person name="Pitluck S."/>
            <person name="Peters L."/>
            <person name="Land M.L."/>
            <person name="Hauser L."/>
            <person name="Sarkisova S."/>
            <person name="Bryant D.A."/>
            <person name="Brown I."/>
            <person name="Woyke T.J."/>
        </authorList>
    </citation>
    <scope>NUCLEOTIDE SEQUENCE [LARGE SCALE GENOMIC DNA]</scope>
    <source>
        <strain evidence="1 2">JSC-11</strain>
    </source>
</reference>
<organism evidence="1 2">
    <name type="scientific">Fischerella thermalis JSC-11</name>
    <dbReference type="NCBI Taxonomy" id="741277"/>
    <lineage>
        <taxon>Bacteria</taxon>
        <taxon>Bacillati</taxon>
        <taxon>Cyanobacteriota</taxon>
        <taxon>Cyanophyceae</taxon>
        <taxon>Nostocales</taxon>
        <taxon>Hapalosiphonaceae</taxon>
        <taxon>Fischerella</taxon>
    </lineage>
</organism>
<name>G6FNC4_9CYAN</name>
<accession>G6FNC4</accession>
<dbReference type="AlphaFoldDB" id="G6FNC4"/>
<dbReference type="Proteomes" id="UP000004344">
    <property type="component" value="Unassembled WGS sequence"/>
</dbReference>
<sequence>MWKRNPLNARNIAFAKKSFFLEIDHRYTPINTDGTDGFSLSGWVIISMLTIHYDLFVPFSLMLDVDYILGVLVT</sequence>
<gene>
    <name evidence="1" type="ORF">FJSC11DRAFT_0371</name>
</gene>